<dbReference type="EMBL" id="CAGS01000709">
    <property type="protein sequence ID" value="CCF86116.1"/>
    <property type="molecule type" value="Genomic_DNA"/>
</dbReference>
<dbReference type="Proteomes" id="UP000004221">
    <property type="component" value="Unassembled WGS sequence"/>
</dbReference>
<keyword evidence="2" id="KW-1185">Reference proteome</keyword>
<protein>
    <recommendedName>
        <fullName evidence="3">Lipoprotein</fullName>
    </recommendedName>
</protein>
<dbReference type="PROSITE" id="PS51257">
    <property type="entry name" value="PROKAR_LIPOPROTEIN"/>
    <property type="match status" value="1"/>
</dbReference>
<organism evidence="1 2">
    <name type="scientific">Nitrolancea hollandica Lb</name>
    <dbReference type="NCBI Taxonomy" id="1129897"/>
    <lineage>
        <taxon>Bacteria</taxon>
        <taxon>Pseudomonadati</taxon>
        <taxon>Thermomicrobiota</taxon>
        <taxon>Thermomicrobia</taxon>
        <taxon>Sphaerobacterales</taxon>
        <taxon>Sphaerobacterineae</taxon>
        <taxon>Sphaerobacteraceae</taxon>
        <taxon>Nitrolancea</taxon>
    </lineage>
</organism>
<gene>
    <name evidence="1" type="ORF">NITHO_740008</name>
</gene>
<accession>I4EN53</accession>
<evidence type="ECO:0000313" key="1">
    <source>
        <dbReference type="EMBL" id="CCF86116.1"/>
    </source>
</evidence>
<name>I4EN53_9BACT</name>
<proteinExistence type="predicted"/>
<evidence type="ECO:0000313" key="2">
    <source>
        <dbReference type="Proteomes" id="UP000004221"/>
    </source>
</evidence>
<dbReference type="OrthoDB" id="515006at2"/>
<comment type="caution">
    <text evidence="1">The sequence shown here is derived from an EMBL/GenBank/DDBJ whole genome shotgun (WGS) entry which is preliminary data.</text>
</comment>
<dbReference type="RefSeq" id="WP_008481748.1">
    <property type="nucleotide sequence ID" value="NZ_CAGS01000709.1"/>
</dbReference>
<sequence>MVKVISVVSRLLLVGVVLALILAGCGGDWKARPGQTVNVAGPKAPSPKPGAATAPSYNDHMGLAPELGGACPSGFPVKGIITKVGVQTQQVYLMPENPNYASTQAYKCFASADDAKSSQFEALK</sequence>
<evidence type="ECO:0008006" key="3">
    <source>
        <dbReference type="Google" id="ProtNLM"/>
    </source>
</evidence>
<dbReference type="AlphaFoldDB" id="I4EN53"/>
<reference evidence="1 2" key="1">
    <citation type="journal article" date="2012" name="ISME J.">
        <title>Nitrification expanded: discovery, physiology and genomics of a nitrite-oxidizing bacterium from the phylum Chloroflexi.</title>
        <authorList>
            <person name="Sorokin D.Y."/>
            <person name="Lucker S."/>
            <person name="Vejmelkova D."/>
            <person name="Kostrikina N.A."/>
            <person name="Kleerebezem R."/>
            <person name="Rijpstra W.I."/>
            <person name="Damste J.S."/>
            <person name="Le Paslier D."/>
            <person name="Muyzer G."/>
            <person name="Wagner M."/>
            <person name="van Loosdrecht M.C."/>
            <person name="Daims H."/>
        </authorList>
    </citation>
    <scope>NUCLEOTIDE SEQUENCE [LARGE SCALE GENOMIC DNA]</scope>
    <source>
        <strain evidence="2">none</strain>
    </source>
</reference>